<evidence type="ECO:0000313" key="3">
    <source>
        <dbReference type="Proteomes" id="UP000326198"/>
    </source>
</evidence>
<sequence length="930" mass="104254">MGDPFSVTTGAFGAISLGITVCGGIVKYCSAVEGADEEVSRIAQKAERMQKTMNLLNRLLQDSVSLVENDYIDHCREIIGIIQAGIDNLEAAVVRCWGDSQAARPAQSNMRYAAKKALYPFRQKALVSVNDALDSLQLELSTALHMAQTQIPNASTAAILAQNIGTHINMEQSIAILEKKLGNQNLTCPVSNHYCRCSTSTAASTHHSRSCCHNRSTHSSRNATKVFSAVCIFFGLRVSASISIFKEPRGLRLSPHLTFRATVPFDSPAFALVGKLSNINPNSTPEDVVSLVNTVIAQLHQLYDGKAHWCDVNPDGDSIMHKLCNLRPKFEMFPDAKPYYSQLISYFTNSHLLAEPNKHGFTPMDSFIGKAIYVVGFPLYSLADRILTLDTSHIFEGISQEMLRLGTVTEGIARFIGAGVRKKHAVNMVEQCLDISDFTWAMLCESQSALESAMESTPSCLGDYNGIMSSLQLAVSWIEGLEILLRKGEHSVTEVHQAMLNAIARNNLESVQLLLSVDVPFLLLVLNMHHTIEMQELLITEFTKRRAELRDLAESVLTSKDLASLELTKGQLPDRMAARLCTLLKDRGIAVPDRLSASEHFPILRQITRLSMMKALYQVGFQDKTSIAPPYRIHPEAALRRAMWLIDMDLNLKVSEGGFPTVLELCSRFTDCFTLMEWRLSFSAPVTCKHAHQIVANSFEALNNQQQQFWLDCLASNETDSCSCSCSPRQGCGAITCMLHSLFGRGNDTRDQLAMDDEYTTHACHFSFLFKLLIKPLSGCVESVRTVLRYLTFQELGLRHTCRKSHFSEWSEPWLSDEEIAEIHEEERLLLEDLEVLVAEFEHRYLELNLPLLDFLQGNWGTRMKEVLFKRRDPNLEIVKEAKQIGIALNWEPIDHVQLLFEQPCKYAPPQEETKGLRVAPIPFFPMLFL</sequence>
<keyword evidence="3" id="KW-1185">Reference proteome</keyword>
<dbReference type="AlphaFoldDB" id="A0A5N7AT50"/>
<feature type="coiled-coil region" evidence="1">
    <location>
        <begin position="32"/>
        <end position="62"/>
    </location>
</feature>
<evidence type="ECO:0008006" key="4">
    <source>
        <dbReference type="Google" id="ProtNLM"/>
    </source>
</evidence>
<protein>
    <recommendedName>
        <fullName evidence="4">Fungal N-terminal domain-containing protein</fullName>
    </recommendedName>
</protein>
<evidence type="ECO:0000313" key="2">
    <source>
        <dbReference type="EMBL" id="KAE8373037.1"/>
    </source>
</evidence>
<gene>
    <name evidence="2" type="ORF">BDV26DRAFT_297293</name>
</gene>
<proteinExistence type="predicted"/>
<accession>A0A5N7AT50</accession>
<dbReference type="Proteomes" id="UP000326198">
    <property type="component" value="Unassembled WGS sequence"/>
</dbReference>
<dbReference type="OrthoDB" id="4494559at2759"/>
<evidence type="ECO:0000256" key="1">
    <source>
        <dbReference type="SAM" id="Coils"/>
    </source>
</evidence>
<organism evidence="2 3">
    <name type="scientific">Aspergillus bertholletiae</name>
    <dbReference type="NCBI Taxonomy" id="1226010"/>
    <lineage>
        <taxon>Eukaryota</taxon>
        <taxon>Fungi</taxon>
        <taxon>Dikarya</taxon>
        <taxon>Ascomycota</taxon>
        <taxon>Pezizomycotina</taxon>
        <taxon>Eurotiomycetes</taxon>
        <taxon>Eurotiomycetidae</taxon>
        <taxon>Eurotiales</taxon>
        <taxon>Aspergillaceae</taxon>
        <taxon>Aspergillus</taxon>
        <taxon>Aspergillus subgen. Circumdati</taxon>
    </lineage>
</organism>
<keyword evidence="1" id="KW-0175">Coiled coil</keyword>
<reference evidence="2 3" key="1">
    <citation type="submission" date="2019-04" db="EMBL/GenBank/DDBJ databases">
        <title>Friends and foes A comparative genomics studyof 23 Aspergillus species from section Flavi.</title>
        <authorList>
            <consortium name="DOE Joint Genome Institute"/>
            <person name="Kjaerbolling I."/>
            <person name="Vesth T."/>
            <person name="Frisvad J.C."/>
            <person name="Nybo J.L."/>
            <person name="Theobald S."/>
            <person name="Kildgaard S."/>
            <person name="Isbrandt T."/>
            <person name="Kuo A."/>
            <person name="Sato A."/>
            <person name="Lyhne E.K."/>
            <person name="Kogle M.E."/>
            <person name="Wiebenga A."/>
            <person name="Kun R.S."/>
            <person name="Lubbers R.J."/>
            <person name="Makela M.R."/>
            <person name="Barry K."/>
            <person name="Chovatia M."/>
            <person name="Clum A."/>
            <person name="Daum C."/>
            <person name="Haridas S."/>
            <person name="He G."/>
            <person name="LaButti K."/>
            <person name="Lipzen A."/>
            <person name="Mondo S."/>
            <person name="Riley R."/>
            <person name="Salamov A."/>
            <person name="Simmons B.A."/>
            <person name="Magnuson J.K."/>
            <person name="Henrissat B."/>
            <person name="Mortensen U.H."/>
            <person name="Larsen T.O."/>
            <person name="Devries R.P."/>
            <person name="Grigoriev I.V."/>
            <person name="Machida M."/>
            <person name="Baker S.E."/>
            <person name="Andersen M.R."/>
        </authorList>
    </citation>
    <scope>NUCLEOTIDE SEQUENCE [LARGE SCALE GENOMIC DNA]</scope>
    <source>
        <strain evidence="2 3">IBT 29228</strain>
    </source>
</reference>
<dbReference type="EMBL" id="ML736330">
    <property type="protein sequence ID" value="KAE8373037.1"/>
    <property type="molecule type" value="Genomic_DNA"/>
</dbReference>
<name>A0A5N7AT50_9EURO</name>